<dbReference type="SUPFAM" id="SSF52518">
    <property type="entry name" value="Thiamin diphosphate-binding fold (THDP-binding)"/>
    <property type="match status" value="1"/>
</dbReference>
<evidence type="ECO:0000259" key="3">
    <source>
        <dbReference type="Pfam" id="PF02776"/>
    </source>
</evidence>
<dbReference type="Proteomes" id="UP001138709">
    <property type="component" value="Unassembled WGS sequence"/>
</dbReference>
<proteinExistence type="predicted"/>
<keyword evidence="2" id="KW-0456">Lyase</keyword>
<dbReference type="Pfam" id="PF02776">
    <property type="entry name" value="TPP_enzyme_N"/>
    <property type="match status" value="1"/>
</dbReference>
<dbReference type="EMBL" id="JAAEDL010000005">
    <property type="protein sequence ID" value="MBR0680256.1"/>
    <property type="molecule type" value="Genomic_DNA"/>
</dbReference>
<dbReference type="GO" id="GO:0030976">
    <property type="term" value="F:thiamine pyrophosphate binding"/>
    <property type="evidence" value="ECO:0007669"/>
    <property type="project" value="InterPro"/>
</dbReference>
<gene>
    <name evidence="4" type="ORF">GXW74_07140</name>
</gene>
<dbReference type="PANTHER" id="PTHR42818:SF1">
    <property type="entry name" value="SULFOPYRUVATE DECARBOXYLASE"/>
    <property type="match status" value="1"/>
</dbReference>
<dbReference type="InterPro" id="IPR012001">
    <property type="entry name" value="Thiamin_PyroP_enz_TPP-bd_dom"/>
</dbReference>
<sequence length="176" mass="18823">MDGDRVTEATAWPDAIFAELRRWQVRQVAYVPDGGHARLIRAVHAEPAMRAIPLTTEEEGIAVLAGAALGGQRGVLLMQSSGVGNCVNMLSLVKTCRFPLLALVTMRGEWGEFNPWQVPMGSTTEAAFRLMDVEVRRADQAGDVGETVSAAARMAFEGGSAVAVLLGQRLVGAKVF</sequence>
<evidence type="ECO:0000313" key="4">
    <source>
        <dbReference type="EMBL" id="MBR0680256.1"/>
    </source>
</evidence>
<name>A0A9X9X970_9PROT</name>
<dbReference type="RefSeq" id="WP_211845788.1">
    <property type="nucleotide sequence ID" value="NZ_JAAEDL010000005.1"/>
</dbReference>
<dbReference type="InterPro" id="IPR051818">
    <property type="entry name" value="TPP_dependent_decarboxylase"/>
</dbReference>
<dbReference type="Gene3D" id="3.40.50.970">
    <property type="match status" value="1"/>
</dbReference>
<dbReference type="InterPro" id="IPR029061">
    <property type="entry name" value="THDP-binding"/>
</dbReference>
<organism evidence="4 5">
    <name type="scientific">Neoroseomonas eburnea</name>
    <dbReference type="NCBI Taxonomy" id="1346889"/>
    <lineage>
        <taxon>Bacteria</taxon>
        <taxon>Pseudomonadati</taxon>
        <taxon>Pseudomonadota</taxon>
        <taxon>Alphaproteobacteria</taxon>
        <taxon>Acetobacterales</taxon>
        <taxon>Acetobacteraceae</taxon>
        <taxon>Neoroseomonas</taxon>
    </lineage>
</organism>
<reference evidence="4" key="1">
    <citation type="submission" date="2020-01" db="EMBL/GenBank/DDBJ databases">
        <authorList>
            <person name="Rat A."/>
        </authorList>
    </citation>
    <scope>NUCLEOTIDE SEQUENCE</scope>
    <source>
        <strain evidence="4">LMG 31228</strain>
    </source>
</reference>
<feature type="domain" description="Thiamine pyrophosphate enzyme N-terminal TPP-binding" evidence="3">
    <location>
        <begin position="14"/>
        <end position="107"/>
    </location>
</feature>
<dbReference type="CDD" id="cd07035">
    <property type="entry name" value="TPP_PYR_POX_like"/>
    <property type="match status" value="1"/>
</dbReference>
<dbReference type="PANTHER" id="PTHR42818">
    <property type="entry name" value="SULFOPYRUVATE DECARBOXYLASE SUBUNIT ALPHA"/>
    <property type="match status" value="1"/>
</dbReference>
<comment type="caution">
    <text evidence="4">The sequence shown here is derived from an EMBL/GenBank/DDBJ whole genome shotgun (WGS) entry which is preliminary data.</text>
</comment>
<protein>
    <submittedName>
        <fullName evidence="4">Phosphonopyruvate decarboxylase</fullName>
    </submittedName>
</protein>
<dbReference type="AlphaFoldDB" id="A0A9X9X970"/>
<dbReference type="GO" id="GO:0016831">
    <property type="term" value="F:carboxy-lyase activity"/>
    <property type="evidence" value="ECO:0007669"/>
    <property type="project" value="UniProtKB-KW"/>
</dbReference>
<accession>A0A9X9X970</accession>
<keyword evidence="5" id="KW-1185">Reference proteome</keyword>
<reference evidence="4" key="2">
    <citation type="journal article" date="2021" name="Syst. Appl. Microbiol.">
        <title>Roseomonas hellenica sp. nov., isolated from roots of wild-growing Alkanna tinctoria.</title>
        <authorList>
            <person name="Rat A."/>
            <person name="Naranjo H.D."/>
            <person name="Lebbe L."/>
            <person name="Cnockaert M."/>
            <person name="Krigas N."/>
            <person name="Grigoriadou K."/>
            <person name="Maloupa E."/>
            <person name="Willems A."/>
        </authorList>
    </citation>
    <scope>NUCLEOTIDE SEQUENCE</scope>
    <source>
        <strain evidence="4">LMG 31228</strain>
    </source>
</reference>
<evidence type="ECO:0000313" key="5">
    <source>
        <dbReference type="Proteomes" id="UP001138709"/>
    </source>
</evidence>
<evidence type="ECO:0000256" key="2">
    <source>
        <dbReference type="ARBA" id="ARBA00023239"/>
    </source>
</evidence>
<keyword evidence="1" id="KW-0210">Decarboxylase</keyword>
<evidence type="ECO:0000256" key="1">
    <source>
        <dbReference type="ARBA" id="ARBA00022793"/>
    </source>
</evidence>